<reference evidence="4 5" key="1">
    <citation type="submission" date="2018-02" db="EMBL/GenBank/DDBJ databases">
        <title>Draft genome of wild Prunus yedoensis var. nudiflora.</title>
        <authorList>
            <person name="Baek S."/>
            <person name="Kim J.-H."/>
            <person name="Choi K."/>
            <person name="Kim G.-B."/>
            <person name="Cho A."/>
            <person name="Jang H."/>
            <person name="Shin C.-H."/>
            <person name="Yu H.-J."/>
            <person name="Mun J.-H."/>
        </authorList>
    </citation>
    <scope>NUCLEOTIDE SEQUENCE [LARGE SCALE GENOMIC DNA]</scope>
    <source>
        <strain evidence="5">cv. Jeju island</strain>
        <tissue evidence="4">Leaf</tissue>
    </source>
</reference>
<dbReference type="EMBL" id="PJQY01001966">
    <property type="protein sequence ID" value="PQP97731.1"/>
    <property type="molecule type" value="Genomic_DNA"/>
</dbReference>
<keyword evidence="5" id="KW-1185">Reference proteome</keyword>
<dbReference type="STRING" id="2094558.A0A314XTV6"/>
<evidence type="ECO:0000259" key="3">
    <source>
        <dbReference type="PROSITE" id="PS50158"/>
    </source>
</evidence>
<organism evidence="4 5">
    <name type="scientific">Prunus yedoensis var. nudiflora</name>
    <dbReference type="NCBI Taxonomy" id="2094558"/>
    <lineage>
        <taxon>Eukaryota</taxon>
        <taxon>Viridiplantae</taxon>
        <taxon>Streptophyta</taxon>
        <taxon>Embryophyta</taxon>
        <taxon>Tracheophyta</taxon>
        <taxon>Spermatophyta</taxon>
        <taxon>Magnoliopsida</taxon>
        <taxon>eudicotyledons</taxon>
        <taxon>Gunneridae</taxon>
        <taxon>Pentapetalae</taxon>
        <taxon>rosids</taxon>
        <taxon>fabids</taxon>
        <taxon>Rosales</taxon>
        <taxon>Rosaceae</taxon>
        <taxon>Amygdaloideae</taxon>
        <taxon>Amygdaleae</taxon>
        <taxon>Prunus</taxon>
    </lineage>
</organism>
<dbReference type="InterPro" id="IPR051714">
    <property type="entry name" value="Znf_CCHC_NABP"/>
</dbReference>
<protein>
    <recommendedName>
        <fullName evidence="3">CCHC-type domain-containing protein</fullName>
    </recommendedName>
</protein>
<evidence type="ECO:0000313" key="4">
    <source>
        <dbReference type="EMBL" id="PQP97731.1"/>
    </source>
</evidence>
<feature type="domain" description="CCHC-type" evidence="3">
    <location>
        <begin position="127"/>
        <end position="142"/>
    </location>
</feature>
<dbReference type="Pfam" id="PF00098">
    <property type="entry name" value="zf-CCHC"/>
    <property type="match status" value="3"/>
</dbReference>
<dbReference type="Gene3D" id="4.10.60.10">
    <property type="entry name" value="Zinc finger, CCHC-type"/>
    <property type="match status" value="3"/>
</dbReference>
<dbReference type="InterPro" id="IPR001878">
    <property type="entry name" value="Znf_CCHC"/>
</dbReference>
<dbReference type="Proteomes" id="UP000250321">
    <property type="component" value="Unassembled WGS sequence"/>
</dbReference>
<name>A0A314XTV6_PRUYE</name>
<dbReference type="SUPFAM" id="SSF57756">
    <property type="entry name" value="Retrovirus zinc finger-like domains"/>
    <property type="match status" value="2"/>
</dbReference>
<accession>A0A314XTV6</accession>
<dbReference type="InterPro" id="IPR036875">
    <property type="entry name" value="Znf_CCHC_sf"/>
</dbReference>
<dbReference type="PROSITE" id="PS50158">
    <property type="entry name" value="ZF_CCHC"/>
    <property type="match status" value="3"/>
</dbReference>
<proteinExistence type="predicted"/>
<evidence type="ECO:0000313" key="5">
    <source>
        <dbReference type="Proteomes" id="UP000250321"/>
    </source>
</evidence>
<dbReference type="AlphaFoldDB" id="A0A314XTV6"/>
<feature type="region of interest" description="Disordered" evidence="2">
    <location>
        <begin position="149"/>
        <end position="168"/>
    </location>
</feature>
<feature type="domain" description="CCHC-type" evidence="3">
    <location>
        <begin position="100"/>
        <end position="115"/>
    </location>
</feature>
<dbReference type="GO" id="GO:0003676">
    <property type="term" value="F:nucleic acid binding"/>
    <property type="evidence" value="ECO:0007669"/>
    <property type="project" value="InterPro"/>
</dbReference>
<sequence>MGLTVAVEEAEWVEEAVGMAVVSRGVRGGVVWRWRWLEDVAAPASSAVSLGIWLGTALLASSASSAKRLGIWLWTALFGTICFKCSEPGHMARDCIAFTCFNCNKLGHMARDCDESGSNSGGVSGDCYQCGEFGHFARECPNGGKTKIIQTSKDSPEPSEALPHNMAGGADTKRNYANALKQKAKPLSNLNKLLRRNNLEVVAEIDYPWEDTLKGRITSQYRNIFRTLIDVIDGLKSENITNGEGYLDRKNIMVAGKGQFFTRAWLLNRPEKNNPNKPSFREQFGELVGTILHVRHDSQFELDHFLKLAKDPGFEFKQLARHPLLLSNHERYKFVTGTFSRLEFEEKSRGWTKDYNDKVRREVDIKSRVKEYTHFLSVYSNKIYENTAAGAFEYSRHAFFHVNDYAKETHYRTYLDRKGMHKSLMTNEQICDKLMSFFPFLIIDIFDYMVGNGFDLCKII</sequence>
<keyword evidence="1" id="KW-0862">Zinc</keyword>
<dbReference type="SMART" id="SM00343">
    <property type="entry name" value="ZnF_C2HC"/>
    <property type="match status" value="3"/>
</dbReference>
<evidence type="ECO:0000256" key="1">
    <source>
        <dbReference type="PROSITE-ProRule" id="PRU00047"/>
    </source>
</evidence>
<gene>
    <name evidence="4" type="ORF">Pyn_10727</name>
</gene>
<dbReference type="GO" id="GO:0008270">
    <property type="term" value="F:zinc ion binding"/>
    <property type="evidence" value="ECO:0007669"/>
    <property type="project" value="UniProtKB-KW"/>
</dbReference>
<keyword evidence="1" id="KW-0479">Metal-binding</keyword>
<feature type="domain" description="CCHC-type" evidence="3">
    <location>
        <begin position="82"/>
        <end position="95"/>
    </location>
</feature>
<dbReference type="PANTHER" id="PTHR23002">
    <property type="entry name" value="ZINC FINGER CCHC DOMAIN CONTAINING PROTEIN"/>
    <property type="match status" value="1"/>
</dbReference>
<evidence type="ECO:0000256" key="2">
    <source>
        <dbReference type="SAM" id="MobiDB-lite"/>
    </source>
</evidence>
<dbReference type="OrthoDB" id="3863715at2759"/>
<keyword evidence="1" id="KW-0863">Zinc-finger</keyword>
<comment type="caution">
    <text evidence="4">The sequence shown here is derived from an EMBL/GenBank/DDBJ whole genome shotgun (WGS) entry which is preliminary data.</text>
</comment>